<dbReference type="OrthoDB" id="3784at2759"/>
<sequence>MLFYVLNLVAVLVAGYLVGKVVDLVTLLAKEFVEPVAVTLEDPDTTEPVPCPSIFDPPTKALSCIIPAYNEEDRLTSTLDEALAYLQRRRDKQGPQFTYELIVVDDGSKDGTARWATEGPRAEKPARVSHAAGSGGPPPFSPGRLRPHSSASAARSSISASDMPTQLRGPSLKGSQPRAWKQAGGGGALQRVQRDLRGRSGGGGRGEAKGPKRGDASEPFGRPASAAASGDTQGPLGAAYGSRAHLHKDAITKRSKVRNFLTRGFHLLVYFVAGGRIRDTQCGFKLFTRRAAAILFSNQRLQRWCFDVELLYLAEQLQIPVCEVSVNWTEIPGSKISFTSIILMALELLIIKVAYQVTGAWTIRSEVVLSKRSN</sequence>
<organism evidence="15 16">
    <name type="scientific">Tetrabaena socialis</name>
    <dbReference type="NCBI Taxonomy" id="47790"/>
    <lineage>
        <taxon>Eukaryota</taxon>
        <taxon>Viridiplantae</taxon>
        <taxon>Chlorophyta</taxon>
        <taxon>core chlorophytes</taxon>
        <taxon>Chlorophyceae</taxon>
        <taxon>CS clade</taxon>
        <taxon>Chlamydomonadales</taxon>
        <taxon>Tetrabaenaceae</taxon>
        <taxon>Tetrabaena</taxon>
    </lineage>
</organism>
<dbReference type="InterPro" id="IPR035518">
    <property type="entry name" value="DPG_synthase"/>
</dbReference>
<dbReference type="CDD" id="cd04188">
    <property type="entry name" value="DPG_synthase"/>
    <property type="match status" value="1"/>
</dbReference>
<keyword evidence="10" id="KW-1133">Transmembrane helix</keyword>
<evidence type="ECO:0000256" key="9">
    <source>
        <dbReference type="ARBA" id="ARBA00022968"/>
    </source>
</evidence>
<dbReference type="InterPro" id="IPR001173">
    <property type="entry name" value="Glyco_trans_2-like"/>
</dbReference>
<evidence type="ECO:0000256" key="7">
    <source>
        <dbReference type="ARBA" id="ARBA00022692"/>
    </source>
</evidence>
<evidence type="ECO:0000256" key="8">
    <source>
        <dbReference type="ARBA" id="ARBA00022824"/>
    </source>
</evidence>
<dbReference type="Pfam" id="PF00535">
    <property type="entry name" value="Glycos_transf_2"/>
    <property type="match status" value="1"/>
</dbReference>
<evidence type="ECO:0000256" key="11">
    <source>
        <dbReference type="ARBA" id="ARBA00023136"/>
    </source>
</evidence>
<keyword evidence="16" id="KW-1185">Reference proteome</keyword>
<dbReference type="PANTHER" id="PTHR10859:SF91">
    <property type="entry name" value="DOLICHYL-PHOSPHATE BETA-GLUCOSYLTRANSFERASE"/>
    <property type="match status" value="1"/>
</dbReference>
<feature type="compositionally biased region" description="Basic and acidic residues" evidence="13">
    <location>
        <begin position="206"/>
        <end position="216"/>
    </location>
</feature>
<evidence type="ECO:0000259" key="14">
    <source>
        <dbReference type="Pfam" id="PF00535"/>
    </source>
</evidence>
<evidence type="ECO:0000313" key="15">
    <source>
        <dbReference type="EMBL" id="PNH05994.1"/>
    </source>
</evidence>
<evidence type="ECO:0000256" key="5">
    <source>
        <dbReference type="ARBA" id="ARBA00022676"/>
    </source>
</evidence>
<dbReference type="GO" id="GO:0004581">
    <property type="term" value="F:dolichyl-phosphate beta-glucosyltransferase activity"/>
    <property type="evidence" value="ECO:0007669"/>
    <property type="project" value="UniProtKB-EC"/>
</dbReference>
<evidence type="ECO:0000256" key="3">
    <source>
        <dbReference type="ARBA" id="ARBA00006739"/>
    </source>
</evidence>
<dbReference type="EMBL" id="PGGS01000266">
    <property type="protein sequence ID" value="PNH05994.1"/>
    <property type="molecule type" value="Genomic_DNA"/>
</dbReference>
<feature type="domain" description="Glycosyltransferase 2-like" evidence="14">
    <location>
        <begin position="63"/>
        <end position="124"/>
    </location>
</feature>
<dbReference type="PANTHER" id="PTHR10859">
    <property type="entry name" value="GLYCOSYL TRANSFERASE"/>
    <property type="match status" value="1"/>
</dbReference>
<dbReference type="SUPFAM" id="SSF53448">
    <property type="entry name" value="Nucleotide-diphospho-sugar transferases"/>
    <property type="match status" value="2"/>
</dbReference>
<accession>A0A2J8A0F0</accession>
<evidence type="ECO:0000256" key="2">
    <source>
        <dbReference type="ARBA" id="ARBA00004922"/>
    </source>
</evidence>
<feature type="region of interest" description="Disordered" evidence="13">
    <location>
        <begin position="110"/>
        <end position="234"/>
    </location>
</feature>
<keyword evidence="8" id="KW-0256">Endoplasmic reticulum</keyword>
<comment type="catalytic activity">
    <reaction evidence="12">
        <text>a di-trans,poly-cis-dolichyl phosphate + UDP-alpha-D-glucose = a di-trans,poly-cis-dolichyl beta-D-glucosyl phosphate + UDP</text>
        <dbReference type="Rhea" id="RHEA:15401"/>
        <dbReference type="Rhea" id="RHEA-COMP:19498"/>
        <dbReference type="Rhea" id="RHEA-COMP:19502"/>
        <dbReference type="ChEBI" id="CHEBI:57525"/>
        <dbReference type="ChEBI" id="CHEBI:57683"/>
        <dbReference type="ChEBI" id="CHEBI:58223"/>
        <dbReference type="ChEBI" id="CHEBI:58885"/>
        <dbReference type="EC" id="2.4.1.117"/>
    </reaction>
    <physiologicalReaction direction="left-to-right" evidence="12">
        <dbReference type="Rhea" id="RHEA:15402"/>
    </physiologicalReaction>
</comment>
<dbReference type="EC" id="2.4.1.117" evidence="4"/>
<name>A0A2J8A0F0_9CHLO</name>
<evidence type="ECO:0000256" key="1">
    <source>
        <dbReference type="ARBA" id="ARBA00004389"/>
    </source>
</evidence>
<evidence type="ECO:0000256" key="6">
    <source>
        <dbReference type="ARBA" id="ARBA00022679"/>
    </source>
</evidence>
<dbReference type="GO" id="GO:0006487">
    <property type="term" value="P:protein N-linked glycosylation"/>
    <property type="evidence" value="ECO:0007669"/>
    <property type="project" value="TreeGrafter"/>
</dbReference>
<gene>
    <name evidence="15" type="ORF">TSOC_007695</name>
</gene>
<keyword evidence="7" id="KW-0812">Transmembrane</keyword>
<comment type="similarity">
    <text evidence="3">Belongs to the glycosyltransferase 2 family.</text>
</comment>
<protein>
    <recommendedName>
        <fullName evidence="4">dolichyl-phosphate beta-glucosyltransferase</fullName>
        <ecNumber evidence="4">2.4.1.117</ecNumber>
    </recommendedName>
</protein>
<keyword evidence="9" id="KW-0735">Signal-anchor</keyword>
<dbReference type="GO" id="GO:0005789">
    <property type="term" value="C:endoplasmic reticulum membrane"/>
    <property type="evidence" value="ECO:0007669"/>
    <property type="project" value="UniProtKB-SubCell"/>
</dbReference>
<dbReference type="AlphaFoldDB" id="A0A2J8A0F0"/>
<dbReference type="InterPro" id="IPR029044">
    <property type="entry name" value="Nucleotide-diphossugar_trans"/>
</dbReference>
<comment type="pathway">
    <text evidence="2">Protein modification; protein glycosylation.</text>
</comment>
<keyword evidence="11" id="KW-0472">Membrane</keyword>
<evidence type="ECO:0000256" key="10">
    <source>
        <dbReference type="ARBA" id="ARBA00022989"/>
    </source>
</evidence>
<evidence type="ECO:0000256" key="4">
    <source>
        <dbReference type="ARBA" id="ARBA00012583"/>
    </source>
</evidence>
<evidence type="ECO:0000313" key="16">
    <source>
        <dbReference type="Proteomes" id="UP000236333"/>
    </source>
</evidence>
<dbReference type="Gene3D" id="3.90.550.10">
    <property type="entry name" value="Spore Coat Polysaccharide Biosynthesis Protein SpsA, Chain A"/>
    <property type="match status" value="1"/>
</dbReference>
<dbReference type="Proteomes" id="UP000236333">
    <property type="component" value="Unassembled WGS sequence"/>
</dbReference>
<evidence type="ECO:0000256" key="13">
    <source>
        <dbReference type="SAM" id="MobiDB-lite"/>
    </source>
</evidence>
<keyword evidence="6 15" id="KW-0808">Transferase</keyword>
<evidence type="ECO:0000256" key="12">
    <source>
        <dbReference type="ARBA" id="ARBA00045097"/>
    </source>
</evidence>
<feature type="compositionally biased region" description="Low complexity" evidence="13">
    <location>
        <begin position="149"/>
        <end position="161"/>
    </location>
</feature>
<comment type="subcellular location">
    <subcellularLocation>
        <location evidence="1">Endoplasmic reticulum membrane</location>
        <topology evidence="1">Single-pass membrane protein</topology>
    </subcellularLocation>
</comment>
<reference evidence="15 16" key="1">
    <citation type="journal article" date="2017" name="Mol. Biol. Evol.">
        <title>The 4-celled Tetrabaena socialis nuclear genome reveals the essential components for genetic control of cell number at the origin of multicellularity in the volvocine lineage.</title>
        <authorList>
            <person name="Featherston J."/>
            <person name="Arakaki Y."/>
            <person name="Hanschen E.R."/>
            <person name="Ferris P.J."/>
            <person name="Michod R.E."/>
            <person name="Olson B.J.S.C."/>
            <person name="Nozaki H."/>
            <person name="Durand P.M."/>
        </authorList>
    </citation>
    <scope>NUCLEOTIDE SEQUENCE [LARGE SCALE GENOMIC DNA]</scope>
    <source>
        <strain evidence="15 16">NIES-571</strain>
    </source>
</reference>
<comment type="caution">
    <text evidence="15">The sequence shown here is derived from an EMBL/GenBank/DDBJ whole genome shotgun (WGS) entry which is preliminary data.</text>
</comment>
<proteinExistence type="inferred from homology"/>
<keyword evidence="5" id="KW-0328">Glycosyltransferase</keyword>